<gene>
    <name evidence="9" type="ORF">MEQU1_001340</name>
</gene>
<keyword evidence="7" id="KW-0325">Glycoprotein</keyword>
<dbReference type="GO" id="GO:0030328">
    <property type="term" value="P:prenylcysteine catabolic process"/>
    <property type="evidence" value="ECO:0007669"/>
    <property type="project" value="InterPro"/>
</dbReference>
<name>A0AAF0EBU0_9BASI</name>
<comment type="similarity">
    <text evidence="2">Belongs to the prenylcysteine oxidase family.</text>
</comment>
<dbReference type="PANTHER" id="PTHR15944:SF0">
    <property type="entry name" value="PRENYLCYSTEINE LYASE DOMAIN-CONTAINING PROTEIN"/>
    <property type="match status" value="1"/>
</dbReference>
<keyword evidence="6" id="KW-0560">Oxidoreductase</keyword>
<comment type="cofactor">
    <cofactor evidence="1">
        <name>FAD</name>
        <dbReference type="ChEBI" id="CHEBI:57692"/>
    </cofactor>
</comment>
<protein>
    <recommendedName>
        <fullName evidence="8">Prenylcysteine lyase domain-containing protein</fullName>
    </recommendedName>
</protein>
<dbReference type="InterPro" id="IPR036188">
    <property type="entry name" value="FAD/NAD-bd_sf"/>
</dbReference>
<evidence type="ECO:0000256" key="6">
    <source>
        <dbReference type="ARBA" id="ARBA00023002"/>
    </source>
</evidence>
<evidence type="ECO:0000256" key="3">
    <source>
        <dbReference type="ARBA" id="ARBA00022630"/>
    </source>
</evidence>
<keyword evidence="4" id="KW-0732">Signal</keyword>
<organism evidence="9 10">
    <name type="scientific">Malassezia equina</name>
    <dbReference type="NCBI Taxonomy" id="1381935"/>
    <lineage>
        <taxon>Eukaryota</taxon>
        <taxon>Fungi</taxon>
        <taxon>Dikarya</taxon>
        <taxon>Basidiomycota</taxon>
        <taxon>Ustilaginomycotina</taxon>
        <taxon>Malasseziomycetes</taxon>
        <taxon>Malasseziales</taxon>
        <taxon>Malasseziaceae</taxon>
        <taxon>Malassezia</taxon>
    </lineage>
</organism>
<evidence type="ECO:0000256" key="4">
    <source>
        <dbReference type="ARBA" id="ARBA00022729"/>
    </source>
</evidence>
<accession>A0AAF0EBU0</accession>
<sequence>MVSMKAANALSIRGGNEKLFQRLLKGSGAMLRLQTQGDVTGIMRMSSLEQDKHTEWWVGTRDGHGEVYDMVVVATPWDQSSITLLNTDKRIPHMHFKTLHVTLVVTDAKHVDPKYFGFQRSKQTLPQIIFTTNQHGKTNPERIPS</sequence>
<reference evidence="9" key="1">
    <citation type="submission" date="2023-03" db="EMBL/GenBank/DDBJ databases">
        <title>Mating type loci evolution in Malassezia.</title>
        <authorList>
            <person name="Coelho M.A."/>
        </authorList>
    </citation>
    <scope>NUCLEOTIDE SEQUENCE</scope>
    <source>
        <strain evidence="9">CBS 12830</strain>
    </source>
</reference>
<dbReference type="GO" id="GO:0001735">
    <property type="term" value="F:prenylcysteine oxidase activity"/>
    <property type="evidence" value="ECO:0007669"/>
    <property type="project" value="InterPro"/>
</dbReference>
<dbReference type="Gene3D" id="3.90.660.20">
    <property type="entry name" value="Protoporphyrinogen oxidase, mitochondrial, domain 2"/>
    <property type="match status" value="1"/>
</dbReference>
<proteinExistence type="inferred from homology"/>
<dbReference type="Proteomes" id="UP001214415">
    <property type="component" value="Chromosome 2"/>
</dbReference>
<dbReference type="AlphaFoldDB" id="A0AAF0EBU0"/>
<evidence type="ECO:0000259" key="8">
    <source>
        <dbReference type="Pfam" id="PF07156"/>
    </source>
</evidence>
<evidence type="ECO:0000256" key="5">
    <source>
        <dbReference type="ARBA" id="ARBA00022827"/>
    </source>
</evidence>
<evidence type="ECO:0000256" key="2">
    <source>
        <dbReference type="ARBA" id="ARBA00009967"/>
    </source>
</evidence>
<dbReference type="InterPro" id="IPR010795">
    <property type="entry name" value="Prenylcys_lyase"/>
</dbReference>
<keyword evidence="5" id="KW-0274">FAD</keyword>
<dbReference type="GO" id="GO:0030327">
    <property type="term" value="P:prenylated protein catabolic process"/>
    <property type="evidence" value="ECO:0007669"/>
    <property type="project" value="TreeGrafter"/>
</dbReference>
<evidence type="ECO:0000313" key="10">
    <source>
        <dbReference type="Proteomes" id="UP001214415"/>
    </source>
</evidence>
<keyword evidence="3" id="KW-0285">Flavoprotein</keyword>
<dbReference type="PANTHER" id="PTHR15944">
    <property type="entry name" value="FARNESYLCYSTEINE LYASE"/>
    <property type="match status" value="1"/>
</dbReference>
<evidence type="ECO:0000256" key="7">
    <source>
        <dbReference type="ARBA" id="ARBA00023180"/>
    </source>
</evidence>
<dbReference type="EMBL" id="CP119901">
    <property type="protein sequence ID" value="WFD22665.1"/>
    <property type="molecule type" value="Genomic_DNA"/>
</dbReference>
<feature type="domain" description="Prenylcysteine lyase" evidence="8">
    <location>
        <begin position="1"/>
        <end position="135"/>
    </location>
</feature>
<keyword evidence="10" id="KW-1185">Reference proteome</keyword>
<dbReference type="Gene3D" id="3.50.50.60">
    <property type="entry name" value="FAD/NAD(P)-binding domain"/>
    <property type="match status" value="1"/>
</dbReference>
<evidence type="ECO:0000256" key="1">
    <source>
        <dbReference type="ARBA" id="ARBA00001974"/>
    </source>
</evidence>
<evidence type="ECO:0000313" key="9">
    <source>
        <dbReference type="EMBL" id="WFD22665.1"/>
    </source>
</evidence>
<dbReference type="InterPro" id="IPR017046">
    <property type="entry name" value="Prenylcysteine_Oxase1"/>
</dbReference>
<dbReference type="Pfam" id="PF07156">
    <property type="entry name" value="Prenylcys_lyase"/>
    <property type="match status" value="1"/>
</dbReference>